<dbReference type="PANTHER" id="PTHR20859">
    <property type="entry name" value="INTERFERON/INTERLEUKIN RECEPTOR"/>
    <property type="match status" value="1"/>
</dbReference>
<evidence type="ECO:0000256" key="2">
    <source>
        <dbReference type="ARBA" id="ARBA00022729"/>
    </source>
</evidence>
<dbReference type="EMBL" id="CADEAL010000711">
    <property type="protein sequence ID" value="CAB1424181.1"/>
    <property type="molecule type" value="Genomic_DNA"/>
</dbReference>
<dbReference type="SUPFAM" id="SSF49265">
    <property type="entry name" value="Fibronectin type III"/>
    <property type="match status" value="2"/>
</dbReference>
<keyword evidence="5" id="KW-1133">Transmembrane helix</keyword>
<comment type="caution">
    <text evidence="9">The sequence shown here is derived from an EMBL/GenBank/DDBJ whole genome shotgun (WGS) entry which is preliminary data.</text>
</comment>
<dbReference type="GO" id="GO:0004896">
    <property type="term" value="F:cytokine receptor activity"/>
    <property type="evidence" value="ECO:0007669"/>
    <property type="project" value="TreeGrafter"/>
</dbReference>
<dbReference type="InterPro" id="IPR003961">
    <property type="entry name" value="FN3_dom"/>
</dbReference>
<evidence type="ECO:0000256" key="6">
    <source>
        <dbReference type="SAM" id="SignalP"/>
    </source>
</evidence>
<keyword evidence="5" id="KW-0812">Transmembrane</keyword>
<dbReference type="Gene3D" id="2.60.40.10">
    <property type="entry name" value="Immunoglobulins"/>
    <property type="match status" value="2"/>
</dbReference>
<dbReference type="InterPro" id="IPR013783">
    <property type="entry name" value="Ig-like_fold"/>
</dbReference>
<sequence length="586" mass="64996">MWKLWFLLYLGTLDFTVSSSPPSPVNVAFSSVNLRNVLHWSPGNSTSEYTIFTVQYAIYGDSVEGSKGRRVNWRGVHQCTDTVRSWCDLSNETWDQEQGYYARVRAVGRRASSKWTMTLRRFDPKLDTSLGPPLVSVETEGNNAIVALKGPMRYQPDNHTPVISMATIYPHMTYNLSVRNGHHGQTHYFTVVSRLYKHHVKHQMEYCFSAKSRLVSIPMQCESSAWLCITTPPDPMTFHLLSLIWGITVPSLCLCGLMVVGYFLHNYLMGKGQKKPDTLNTSFPPPPPTLPPENANFAVISVIKYESDMDSDISDPACFKKKIADPPTSYSLQRPGPPPEYDDLSVSYGFVAVSPQIDVGGEEEERQPWQDRDDGNNLMVEHQKCTAGESHDKKEWRECQGSGLFHVPLNLQSTIFTMGEKMGEKARVIPNGKIDGAAEEAKMALDWLMWAEEGSENHLGGEEVEAAKGGLKLENVFVRQGSEEEAEALREKERGGGPGSDGLDGVLSKWNLVAGCRSRVPPCSSIMASSDWASSSPPPCITGAGPRRASHSLPGVGHFRRARVSFASVFKWGCRTSAAVPFRAEP</sequence>
<gene>
    <name evidence="9" type="ORF">PLEPLA_LOCUS12102</name>
</gene>
<keyword evidence="3" id="KW-1015">Disulfide bond</keyword>
<evidence type="ECO:0000256" key="5">
    <source>
        <dbReference type="SAM" id="Phobius"/>
    </source>
</evidence>
<dbReference type="GO" id="GO:0005886">
    <property type="term" value="C:plasma membrane"/>
    <property type="evidence" value="ECO:0007669"/>
    <property type="project" value="TreeGrafter"/>
</dbReference>
<feature type="signal peptide" evidence="6">
    <location>
        <begin position="1"/>
        <end position="18"/>
    </location>
</feature>
<evidence type="ECO:0000256" key="3">
    <source>
        <dbReference type="ARBA" id="ARBA00023157"/>
    </source>
</evidence>
<name>A0A9N7U561_PLEPL</name>
<keyword evidence="4" id="KW-0675">Receptor</keyword>
<evidence type="ECO:0000313" key="9">
    <source>
        <dbReference type="EMBL" id="CAB1424181.1"/>
    </source>
</evidence>
<dbReference type="Pfam" id="PF09294">
    <property type="entry name" value="Interfer-bind"/>
    <property type="match status" value="1"/>
</dbReference>
<comment type="similarity">
    <text evidence="1">Belongs to the type II cytokine receptor family.</text>
</comment>
<dbReference type="PANTHER" id="PTHR20859:SF86">
    <property type="entry name" value="INTERLEUKIN-20 RECEPTOR SUBUNIT ALPHA"/>
    <property type="match status" value="1"/>
</dbReference>
<proteinExistence type="inferred from homology"/>
<evidence type="ECO:0000256" key="1">
    <source>
        <dbReference type="ARBA" id="ARBA00005399"/>
    </source>
</evidence>
<evidence type="ECO:0000259" key="8">
    <source>
        <dbReference type="Pfam" id="PF09294"/>
    </source>
</evidence>
<dbReference type="Pfam" id="PF01108">
    <property type="entry name" value="Tissue_fac"/>
    <property type="match status" value="1"/>
</dbReference>
<accession>A0A9N7U561</accession>
<reference evidence="9" key="1">
    <citation type="submission" date="2020-03" db="EMBL/GenBank/DDBJ databases">
        <authorList>
            <person name="Weist P."/>
        </authorList>
    </citation>
    <scope>NUCLEOTIDE SEQUENCE</scope>
</reference>
<protein>
    <submittedName>
        <fullName evidence="9">Uncharacterized protein</fullName>
    </submittedName>
</protein>
<dbReference type="AlphaFoldDB" id="A0A9N7U561"/>
<feature type="chain" id="PRO_5040184786" evidence="6">
    <location>
        <begin position="19"/>
        <end position="586"/>
    </location>
</feature>
<keyword evidence="2 6" id="KW-0732">Signal</keyword>
<evidence type="ECO:0000256" key="4">
    <source>
        <dbReference type="ARBA" id="ARBA00023170"/>
    </source>
</evidence>
<feature type="domain" description="Interferon/interleukin receptor" evidence="8">
    <location>
        <begin position="128"/>
        <end position="232"/>
    </location>
</feature>
<keyword evidence="5" id="KW-0472">Membrane</keyword>
<dbReference type="InterPro" id="IPR050650">
    <property type="entry name" value="Type-II_Cytokine-TF_Rcpt"/>
</dbReference>
<feature type="transmembrane region" description="Helical" evidence="5">
    <location>
        <begin position="238"/>
        <end position="264"/>
    </location>
</feature>
<keyword evidence="10" id="KW-1185">Reference proteome</keyword>
<evidence type="ECO:0000313" key="10">
    <source>
        <dbReference type="Proteomes" id="UP001153269"/>
    </source>
</evidence>
<feature type="domain" description="Fibronectin type-III" evidence="7">
    <location>
        <begin position="5"/>
        <end position="115"/>
    </location>
</feature>
<evidence type="ECO:0000259" key="7">
    <source>
        <dbReference type="Pfam" id="PF01108"/>
    </source>
</evidence>
<dbReference type="InterPro" id="IPR036116">
    <property type="entry name" value="FN3_sf"/>
</dbReference>
<dbReference type="Proteomes" id="UP001153269">
    <property type="component" value="Unassembled WGS sequence"/>
</dbReference>
<dbReference type="InterPro" id="IPR015373">
    <property type="entry name" value="Interferon/interleukin_rcp_dom"/>
</dbReference>
<dbReference type="FunFam" id="2.60.40.10:FF:000348">
    <property type="entry name" value="Interleukin 20 receptor subunit alpha"/>
    <property type="match status" value="1"/>
</dbReference>
<organism evidence="9 10">
    <name type="scientific">Pleuronectes platessa</name>
    <name type="common">European plaice</name>
    <dbReference type="NCBI Taxonomy" id="8262"/>
    <lineage>
        <taxon>Eukaryota</taxon>
        <taxon>Metazoa</taxon>
        <taxon>Chordata</taxon>
        <taxon>Craniata</taxon>
        <taxon>Vertebrata</taxon>
        <taxon>Euteleostomi</taxon>
        <taxon>Actinopterygii</taxon>
        <taxon>Neopterygii</taxon>
        <taxon>Teleostei</taxon>
        <taxon>Neoteleostei</taxon>
        <taxon>Acanthomorphata</taxon>
        <taxon>Carangaria</taxon>
        <taxon>Pleuronectiformes</taxon>
        <taxon>Pleuronectoidei</taxon>
        <taxon>Pleuronectidae</taxon>
        <taxon>Pleuronectes</taxon>
    </lineage>
</organism>